<name>M2Y5G8_DOTSN</name>
<organism evidence="2 3">
    <name type="scientific">Dothistroma septosporum (strain NZE10 / CBS 128990)</name>
    <name type="common">Red band needle blight fungus</name>
    <name type="synonym">Mycosphaerella pini</name>
    <dbReference type="NCBI Taxonomy" id="675120"/>
    <lineage>
        <taxon>Eukaryota</taxon>
        <taxon>Fungi</taxon>
        <taxon>Dikarya</taxon>
        <taxon>Ascomycota</taxon>
        <taxon>Pezizomycotina</taxon>
        <taxon>Dothideomycetes</taxon>
        <taxon>Dothideomycetidae</taxon>
        <taxon>Mycosphaerellales</taxon>
        <taxon>Mycosphaerellaceae</taxon>
        <taxon>Dothistroma</taxon>
    </lineage>
</organism>
<reference evidence="3" key="1">
    <citation type="journal article" date="2012" name="PLoS Genet.">
        <title>The genomes of the fungal plant pathogens Cladosporium fulvum and Dothistroma septosporum reveal adaptation to different hosts and lifestyles but also signatures of common ancestry.</title>
        <authorList>
            <person name="de Wit P.J.G.M."/>
            <person name="van der Burgt A."/>
            <person name="Oekmen B."/>
            <person name="Stergiopoulos I."/>
            <person name="Abd-Elsalam K.A."/>
            <person name="Aerts A.L."/>
            <person name="Bahkali A.H."/>
            <person name="Beenen H.G."/>
            <person name="Chettri P."/>
            <person name="Cox M.P."/>
            <person name="Datema E."/>
            <person name="de Vries R.P."/>
            <person name="Dhillon B."/>
            <person name="Ganley A.R."/>
            <person name="Griffiths S.A."/>
            <person name="Guo Y."/>
            <person name="Hamelin R.C."/>
            <person name="Henrissat B."/>
            <person name="Kabir M.S."/>
            <person name="Jashni M.K."/>
            <person name="Kema G."/>
            <person name="Klaubauf S."/>
            <person name="Lapidus A."/>
            <person name="Levasseur A."/>
            <person name="Lindquist E."/>
            <person name="Mehrabi R."/>
            <person name="Ohm R.A."/>
            <person name="Owen T.J."/>
            <person name="Salamov A."/>
            <person name="Schwelm A."/>
            <person name="Schijlen E."/>
            <person name="Sun H."/>
            <person name="van den Burg H.A."/>
            <person name="van Ham R.C.H.J."/>
            <person name="Zhang S."/>
            <person name="Goodwin S.B."/>
            <person name="Grigoriev I.V."/>
            <person name="Collemare J."/>
            <person name="Bradshaw R.E."/>
        </authorList>
    </citation>
    <scope>NUCLEOTIDE SEQUENCE [LARGE SCALE GENOMIC DNA]</scope>
    <source>
        <strain evidence="3">NZE10 / CBS 128990</strain>
    </source>
</reference>
<sequence>MDLLELPSELIAHVVEYLDDVDLFSARLSHRAVERACFSHFGQRYFRKRGFLVISPSLDVLQSIAEHPELRKYTQHVWFNPDCYTFIRPLCCPEHHEDYAGGGGRDCGPPDLYDLYAARISAQHTVRSKQFEAYVLHQRDHEKLMITGQLESRLARAFKHLPNLMTVGMRRSEDYAPYGWRMLKDAIGQDPRVIGPIGYRPGITMSGPTRLFTATVRALAGIGRNLERLYTDAIELENISTKVLSQRTMTAALSSIKYVELNIVKGWLTRISDDSDESDAADSDASDFDRLRDSDHYGHGLVRFFQATPDLLELGLQIFPDQRQSHLVAPTARDPSSWRGSYPFMAFQRLAAEVTLPHLTRIKLEKLTTTSKILSNFLRPCSKHMTSLKLRDVRLLPSKDEPRPWETMFTFLATQCPRLEYILFYHLMHDQGGISYTKDRPEAPPAETDVDDYIENPIWPVHAGQAVFAKYDHITMQISGRDEVKAKLEEIAEEHWYHRPLFSYAMDESVWHTDTSDEEW</sequence>
<dbReference type="STRING" id="675120.M2Y5G8"/>
<dbReference type="OrthoDB" id="5279008at2759"/>
<dbReference type="AlphaFoldDB" id="M2Y5G8"/>
<evidence type="ECO:0000259" key="1">
    <source>
        <dbReference type="PROSITE" id="PS50181"/>
    </source>
</evidence>
<protein>
    <recommendedName>
        <fullName evidence="1">F-box domain-containing protein</fullName>
    </recommendedName>
</protein>
<dbReference type="HOGENOM" id="CLU_523759_0_0_1"/>
<feature type="domain" description="F-box" evidence="1">
    <location>
        <begin position="1"/>
        <end position="49"/>
    </location>
</feature>
<proteinExistence type="predicted"/>
<gene>
    <name evidence="2" type="ORF">DOTSEDRAFT_72757</name>
</gene>
<keyword evidence="3" id="KW-1185">Reference proteome</keyword>
<evidence type="ECO:0000313" key="2">
    <source>
        <dbReference type="EMBL" id="EME43484.1"/>
    </source>
</evidence>
<accession>M2Y5G8</accession>
<dbReference type="EMBL" id="KB446540">
    <property type="protein sequence ID" value="EME43484.1"/>
    <property type="molecule type" value="Genomic_DNA"/>
</dbReference>
<dbReference type="PROSITE" id="PS50181">
    <property type="entry name" value="FBOX"/>
    <property type="match status" value="1"/>
</dbReference>
<evidence type="ECO:0000313" key="3">
    <source>
        <dbReference type="Proteomes" id="UP000016933"/>
    </source>
</evidence>
<dbReference type="Proteomes" id="UP000016933">
    <property type="component" value="Unassembled WGS sequence"/>
</dbReference>
<dbReference type="InterPro" id="IPR001810">
    <property type="entry name" value="F-box_dom"/>
</dbReference>
<dbReference type="OMA" id="WHTDTSD"/>
<reference evidence="2 3" key="2">
    <citation type="journal article" date="2012" name="PLoS Pathog.">
        <title>Diverse lifestyles and strategies of plant pathogenesis encoded in the genomes of eighteen Dothideomycetes fungi.</title>
        <authorList>
            <person name="Ohm R.A."/>
            <person name="Feau N."/>
            <person name="Henrissat B."/>
            <person name="Schoch C.L."/>
            <person name="Horwitz B.A."/>
            <person name="Barry K.W."/>
            <person name="Condon B.J."/>
            <person name="Copeland A.C."/>
            <person name="Dhillon B."/>
            <person name="Glaser F."/>
            <person name="Hesse C.N."/>
            <person name="Kosti I."/>
            <person name="LaButti K."/>
            <person name="Lindquist E.A."/>
            <person name="Lucas S."/>
            <person name="Salamov A.A."/>
            <person name="Bradshaw R.E."/>
            <person name="Ciuffetti L."/>
            <person name="Hamelin R.C."/>
            <person name="Kema G.H.J."/>
            <person name="Lawrence C."/>
            <person name="Scott J.A."/>
            <person name="Spatafora J.W."/>
            <person name="Turgeon B.G."/>
            <person name="de Wit P.J.G.M."/>
            <person name="Zhong S."/>
            <person name="Goodwin S.B."/>
            <person name="Grigoriev I.V."/>
        </authorList>
    </citation>
    <scope>NUCLEOTIDE SEQUENCE [LARGE SCALE GENOMIC DNA]</scope>
    <source>
        <strain evidence="3">NZE10 / CBS 128990</strain>
    </source>
</reference>
<dbReference type="eggNOG" id="ENOG502SWQM">
    <property type="taxonomic scope" value="Eukaryota"/>
</dbReference>